<evidence type="ECO:0000256" key="1">
    <source>
        <dbReference type="SAM" id="Phobius"/>
    </source>
</evidence>
<protein>
    <recommendedName>
        <fullName evidence="4">YcxB-like protein domain-containing protein</fullName>
    </recommendedName>
</protein>
<organism evidence="2 3">
    <name type="scientific">Dokdonia genika</name>
    <dbReference type="NCBI Taxonomy" id="308113"/>
    <lineage>
        <taxon>Bacteria</taxon>
        <taxon>Pseudomonadati</taxon>
        <taxon>Bacteroidota</taxon>
        <taxon>Flavobacteriia</taxon>
        <taxon>Flavobacteriales</taxon>
        <taxon>Flavobacteriaceae</taxon>
        <taxon>Dokdonia</taxon>
    </lineage>
</organism>
<keyword evidence="1" id="KW-1133">Transmembrane helix</keyword>
<keyword evidence="1" id="KW-0812">Transmembrane</keyword>
<evidence type="ECO:0000313" key="3">
    <source>
        <dbReference type="Proteomes" id="UP001595878"/>
    </source>
</evidence>
<comment type="caution">
    <text evidence="2">The sequence shown here is derived from an EMBL/GenBank/DDBJ whole genome shotgun (WGS) entry which is preliminary data.</text>
</comment>
<name>A0ABV9L9E6_9FLAO</name>
<keyword evidence="3" id="KW-1185">Reference proteome</keyword>
<sequence length="171" mass="20693">MKIEVDFDESLFRHQQAYRFDNIWNNYRKSTENKFIWGLILLAFGIMLVLGKAMFGYIICGISLSRLFDSWSNWNTYKTKKKVQEKLTNKYILKYIDYKQIYELTDESFNFTTPGYYQKIDWSEFTDYKLEENQIIIDIENYKDYAIIDRQEVGDDNFELIKEIVKARIIL</sequence>
<evidence type="ECO:0008006" key="4">
    <source>
        <dbReference type="Google" id="ProtNLM"/>
    </source>
</evidence>
<dbReference type="EMBL" id="JBHSHB010000012">
    <property type="protein sequence ID" value="MFC4690286.1"/>
    <property type="molecule type" value="Genomic_DNA"/>
</dbReference>
<reference evidence="3" key="1">
    <citation type="journal article" date="2019" name="Int. J. Syst. Evol. Microbiol.">
        <title>The Global Catalogue of Microorganisms (GCM) 10K type strain sequencing project: providing services to taxonomists for standard genome sequencing and annotation.</title>
        <authorList>
            <consortium name="The Broad Institute Genomics Platform"/>
            <consortium name="The Broad Institute Genome Sequencing Center for Infectious Disease"/>
            <person name="Wu L."/>
            <person name="Ma J."/>
        </authorList>
    </citation>
    <scope>NUCLEOTIDE SEQUENCE [LARGE SCALE GENOMIC DNA]</scope>
    <source>
        <strain evidence="3">CGMCC 4.7427</strain>
    </source>
</reference>
<evidence type="ECO:0000313" key="2">
    <source>
        <dbReference type="EMBL" id="MFC4690286.1"/>
    </source>
</evidence>
<accession>A0ABV9L9E6</accession>
<feature type="transmembrane region" description="Helical" evidence="1">
    <location>
        <begin position="35"/>
        <end position="60"/>
    </location>
</feature>
<gene>
    <name evidence="2" type="ORF">ACFO5T_07590</name>
</gene>
<dbReference type="RefSeq" id="WP_380033329.1">
    <property type="nucleotide sequence ID" value="NZ_JBHSHB010000012.1"/>
</dbReference>
<proteinExistence type="predicted"/>
<keyword evidence="1" id="KW-0472">Membrane</keyword>
<dbReference type="Proteomes" id="UP001595878">
    <property type="component" value="Unassembled WGS sequence"/>
</dbReference>